<dbReference type="AlphaFoldDB" id="A0AAV5KB73"/>
<dbReference type="Proteomes" id="UP001054252">
    <property type="component" value="Unassembled WGS sequence"/>
</dbReference>
<evidence type="ECO:0000259" key="1">
    <source>
        <dbReference type="Pfam" id="PF13966"/>
    </source>
</evidence>
<gene>
    <name evidence="2" type="ORF">SLEP1_g31369</name>
</gene>
<dbReference type="EMBL" id="BPVZ01000057">
    <property type="protein sequence ID" value="GKV21385.1"/>
    <property type="molecule type" value="Genomic_DNA"/>
</dbReference>
<accession>A0AAV5KB73</accession>
<reference evidence="2 3" key="1">
    <citation type="journal article" date="2021" name="Commun. Biol.">
        <title>The genome of Shorea leprosula (Dipterocarpaceae) highlights the ecological relevance of drought in aseasonal tropical rainforests.</title>
        <authorList>
            <person name="Ng K.K.S."/>
            <person name="Kobayashi M.J."/>
            <person name="Fawcett J.A."/>
            <person name="Hatakeyama M."/>
            <person name="Paape T."/>
            <person name="Ng C.H."/>
            <person name="Ang C.C."/>
            <person name="Tnah L.H."/>
            <person name="Lee C.T."/>
            <person name="Nishiyama T."/>
            <person name="Sese J."/>
            <person name="O'Brien M.J."/>
            <person name="Copetti D."/>
            <person name="Mohd Noor M.I."/>
            <person name="Ong R.C."/>
            <person name="Putra M."/>
            <person name="Sireger I.Z."/>
            <person name="Indrioko S."/>
            <person name="Kosugi Y."/>
            <person name="Izuno A."/>
            <person name="Isagi Y."/>
            <person name="Lee S.L."/>
            <person name="Shimizu K.K."/>
        </authorList>
    </citation>
    <scope>NUCLEOTIDE SEQUENCE [LARGE SCALE GENOMIC DNA]</scope>
    <source>
        <strain evidence="2">214</strain>
    </source>
</reference>
<evidence type="ECO:0000313" key="2">
    <source>
        <dbReference type="EMBL" id="GKV21385.1"/>
    </source>
</evidence>
<keyword evidence="3" id="KW-1185">Reference proteome</keyword>
<dbReference type="InterPro" id="IPR026960">
    <property type="entry name" value="RVT-Znf"/>
</dbReference>
<feature type="domain" description="Reverse transcriptase zinc-binding" evidence="1">
    <location>
        <begin position="50"/>
        <end position="109"/>
    </location>
</feature>
<proteinExistence type="predicted"/>
<comment type="caution">
    <text evidence="2">The sequence shown here is derived from an EMBL/GenBank/DDBJ whole genome shotgun (WGS) entry which is preliminary data.</text>
</comment>
<dbReference type="Pfam" id="PF13966">
    <property type="entry name" value="zf-RVT"/>
    <property type="match status" value="1"/>
</dbReference>
<evidence type="ECO:0000313" key="3">
    <source>
        <dbReference type="Proteomes" id="UP001054252"/>
    </source>
</evidence>
<name>A0AAV5KB73_9ROSI</name>
<organism evidence="2 3">
    <name type="scientific">Rubroshorea leprosula</name>
    <dbReference type="NCBI Taxonomy" id="152421"/>
    <lineage>
        <taxon>Eukaryota</taxon>
        <taxon>Viridiplantae</taxon>
        <taxon>Streptophyta</taxon>
        <taxon>Embryophyta</taxon>
        <taxon>Tracheophyta</taxon>
        <taxon>Spermatophyta</taxon>
        <taxon>Magnoliopsida</taxon>
        <taxon>eudicotyledons</taxon>
        <taxon>Gunneridae</taxon>
        <taxon>Pentapetalae</taxon>
        <taxon>rosids</taxon>
        <taxon>malvids</taxon>
        <taxon>Malvales</taxon>
        <taxon>Dipterocarpaceae</taxon>
        <taxon>Rubroshorea</taxon>
    </lineage>
</organism>
<protein>
    <recommendedName>
        <fullName evidence="1">Reverse transcriptase zinc-binding domain-containing protein</fullName>
    </recommendedName>
</protein>
<sequence length="111" mass="12825">MVFGGLHGEDRCQVEQLMNCSTWKIYIPEEVQLPNGFPDQIKWRYSTVGYPTKKAYSFLEVSSPCLDSNSCNLIWIRCCPSKVSVFAWRLMLNRLPTKDNLAIRGIDFTTR</sequence>